<dbReference type="AlphaFoldDB" id="A0AAD0JSW1"/>
<feature type="region of interest" description="Disordered" evidence="1">
    <location>
        <begin position="518"/>
        <end position="541"/>
    </location>
</feature>
<name>A0AAD0JSW1_9ACTN</name>
<reference evidence="2 3" key="1">
    <citation type="submission" date="2016-04" db="EMBL/GenBank/DDBJ databases">
        <title>Complete genome sequence of the haloalkaliphilic hydrocarbon-degrading bacterium Dietzia psychralcaliphila ILA-1T, isolated from a drain of a fish product-processing plant.</title>
        <authorList>
            <person name="Zhao J."/>
            <person name="Hu B."/>
            <person name="Geng S."/>
            <person name="Nie Y."/>
            <person name="Tang Y."/>
        </authorList>
    </citation>
    <scope>NUCLEOTIDE SEQUENCE [LARGE SCALE GENOMIC DNA]</scope>
    <source>
        <strain evidence="2 3">ILA-1</strain>
    </source>
</reference>
<evidence type="ECO:0000313" key="2">
    <source>
        <dbReference type="EMBL" id="AWH94988.1"/>
    </source>
</evidence>
<accession>A0AAD0JSW1</accession>
<protein>
    <submittedName>
        <fullName evidence="2">Uncharacterized protein</fullName>
    </submittedName>
</protein>
<gene>
    <name evidence="2" type="ORF">A6048_05245</name>
</gene>
<keyword evidence="3" id="KW-1185">Reference proteome</keyword>
<dbReference type="KEGG" id="dpc:A6048_05245"/>
<dbReference type="EMBL" id="CP015453">
    <property type="protein sequence ID" value="AWH94988.1"/>
    <property type="molecule type" value="Genomic_DNA"/>
</dbReference>
<sequence>MARILDIFSTRWNDLGDGTQAEVLAKIAKEADRHRRYKEAAWAMPEADIDAIDQFLAERGYDLQTKKEGELFSWTAEIDDTRQIGGNDEQPEKTLNDRRAEVVRAILASGGFEAVAAFAANVEVPGYVGKTLAEIDISEDLDLVDGVLDRLGASTASEHPASDLAVAWGYAVARAEDFTWLKEVVAKRPDQAAVLLNTVRTSSAILGVVAKLEAEQQALFWKGVNPYRVDGEVVERVCEGLLDAGRPFGAMTTAAGHGSPGPSSDLIIRVLSTDFDQANEPDNEDTHNLGYTVGLLLNRLENSEVDDEVISNLEFRYLPVLNDYREPRALHRELARKPELFATAASSVYKPDDQPKTDVDAAVAGDETSEMSGEQFRFSSAAWSLLNGWHGPLPGSNVPDELPAAEAVQAWVEQVRVELGSRDRTQIASAAIGAALAAPVTDEDGTWPCEPVRNVIEHEQSDELESEFRISRLNQRGVHGRTAYAGGDQERAIAEEFRDNAVKVRNRWPRTGALLESLASSYDQDAQREDDDAERDARRQR</sequence>
<dbReference type="Proteomes" id="UP000244903">
    <property type="component" value="Chromosome"/>
</dbReference>
<organism evidence="2 3">
    <name type="scientific">Dietzia psychralcaliphila</name>
    <dbReference type="NCBI Taxonomy" id="139021"/>
    <lineage>
        <taxon>Bacteria</taxon>
        <taxon>Bacillati</taxon>
        <taxon>Actinomycetota</taxon>
        <taxon>Actinomycetes</taxon>
        <taxon>Mycobacteriales</taxon>
        <taxon>Dietziaceae</taxon>
        <taxon>Dietzia</taxon>
    </lineage>
</organism>
<proteinExistence type="predicted"/>
<evidence type="ECO:0000313" key="3">
    <source>
        <dbReference type="Proteomes" id="UP000244903"/>
    </source>
</evidence>
<evidence type="ECO:0000256" key="1">
    <source>
        <dbReference type="SAM" id="MobiDB-lite"/>
    </source>
</evidence>